<protein>
    <submittedName>
        <fullName evidence="4">Nucleoside-binding protein</fullName>
    </submittedName>
</protein>
<keyword evidence="5" id="KW-1185">Reference proteome</keyword>
<feature type="signal peptide" evidence="2">
    <location>
        <begin position="1"/>
        <end position="21"/>
    </location>
</feature>
<evidence type="ECO:0000313" key="5">
    <source>
        <dbReference type="Proteomes" id="UP000199184"/>
    </source>
</evidence>
<proteinExistence type="predicted"/>
<evidence type="ECO:0000313" key="4">
    <source>
        <dbReference type="EMBL" id="SCB54115.1"/>
    </source>
</evidence>
<dbReference type="GO" id="GO:0005886">
    <property type="term" value="C:plasma membrane"/>
    <property type="evidence" value="ECO:0007669"/>
    <property type="project" value="InterPro"/>
</dbReference>
<dbReference type="PANTHER" id="PTHR43208:SF1">
    <property type="entry name" value="ABC TRANSPORTER SUBSTRATE-BINDING PROTEIN"/>
    <property type="match status" value="1"/>
</dbReference>
<dbReference type="AlphaFoldDB" id="A0A1C3XPN9"/>
<sequence length="359" mass="38963">MRKSLLALAAGLLLAGSSVSAASAADKLKVGFIYLGPIGDLGWTYQHDLARQALVKELGDQIETTYLENVPEGPDAERSIEQLVRAGNKLIFTTSFGYMDPTLKVAKKYPNVHFEHATGYKRNPNMSTYSAKWFQGRYIQGLIAAKMSKSGVLGYIGSFPIPEVVSGINATILAAQTINPAIKVKIIWANTWFDPGKEADAAKALIDQGADVIMQHTDSPAAMQIASERGKLAFGQDSEMIKFGPKTQLTSILDTWGPYYIERVKAELAGTWKSQDSWGGLDSHMFAMAPYTNMPDDVKKLAEDAQAAITAGKLHPFKCPIVGQDGKTVECKGGDHLDDGQILGMNFYVKGIDDKLPGK</sequence>
<dbReference type="RefSeq" id="WP_165637747.1">
    <property type="nucleotide sequence ID" value="NZ_FMAI01000023.1"/>
</dbReference>
<evidence type="ECO:0000256" key="1">
    <source>
        <dbReference type="ARBA" id="ARBA00022729"/>
    </source>
</evidence>
<dbReference type="InterPro" id="IPR003760">
    <property type="entry name" value="PnrA-like"/>
</dbReference>
<dbReference type="Proteomes" id="UP000199184">
    <property type="component" value="Unassembled WGS sequence"/>
</dbReference>
<dbReference type="InterPro" id="IPR052910">
    <property type="entry name" value="ABC-Purine-Binding"/>
</dbReference>
<organism evidence="4 5">
    <name type="scientific">Bradyrhizobium shewense</name>
    <dbReference type="NCBI Taxonomy" id="1761772"/>
    <lineage>
        <taxon>Bacteria</taxon>
        <taxon>Pseudomonadati</taxon>
        <taxon>Pseudomonadota</taxon>
        <taxon>Alphaproteobacteria</taxon>
        <taxon>Hyphomicrobiales</taxon>
        <taxon>Nitrobacteraceae</taxon>
        <taxon>Bradyrhizobium</taxon>
    </lineage>
</organism>
<dbReference type="EMBL" id="FMAI01000023">
    <property type="protein sequence ID" value="SCB54115.1"/>
    <property type="molecule type" value="Genomic_DNA"/>
</dbReference>
<gene>
    <name evidence="4" type="ORF">GA0061098_102370</name>
</gene>
<feature type="chain" id="PRO_5008686762" evidence="2">
    <location>
        <begin position="22"/>
        <end position="359"/>
    </location>
</feature>
<accession>A0A1C3XPN9</accession>
<dbReference type="SUPFAM" id="SSF53822">
    <property type="entry name" value="Periplasmic binding protein-like I"/>
    <property type="match status" value="1"/>
</dbReference>
<evidence type="ECO:0000256" key="2">
    <source>
        <dbReference type="SAM" id="SignalP"/>
    </source>
</evidence>
<feature type="domain" description="ABC transporter substrate-binding protein PnrA-like" evidence="3">
    <location>
        <begin position="28"/>
        <end position="293"/>
    </location>
</feature>
<name>A0A1C3XPN9_9BRAD</name>
<dbReference type="PANTHER" id="PTHR43208">
    <property type="entry name" value="ABC TRANSPORTER SUBSTRATE-BINDING PROTEIN"/>
    <property type="match status" value="1"/>
</dbReference>
<reference evidence="5" key="1">
    <citation type="submission" date="2016-08" db="EMBL/GenBank/DDBJ databases">
        <authorList>
            <person name="Varghese N."/>
            <person name="Submissions Spin"/>
        </authorList>
    </citation>
    <scope>NUCLEOTIDE SEQUENCE [LARGE SCALE GENOMIC DNA]</scope>
    <source>
        <strain evidence="5">ERR11</strain>
    </source>
</reference>
<dbReference type="CDD" id="cd19963">
    <property type="entry name" value="PBP1_BMP-like"/>
    <property type="match status" value="1"/>
</dbReference>
<dbReference type="Gene3D" id="3.40.50.2300">
    <property type="match status" value="2"/>
</dbReference>
<dbReference type="Pfam" id="PF02608">
    <property type="entry name" value="Bmp"/>
    <property type="match status" value="1"/>
</dbReference>
<keyword evidence="1 2" id="KW-0732">Signal</keyword>
<dbReference type="InterPro" id="IPR028082">
    <property type="entry name" value="Peripla_BP_I"/>
</dbReference>
<evidence type="ECO:0000259" key="3">
    <source>
        <dbReference type="Pfam" id="PF02608"/>
    </source>
</evidence>